<dbReference type="EMBL" id="KV454415">
    <property type="protein sequence ID" value="ODQ63220.1"/>
    <property type="molecule type" value="Genomic_DNA"/>
</dbReference>
<evidence type="ECO:0000313" key="4">
    <source>
        <dbReference type="Proteomes" id="UP000095009"/>
    </source>
</evidence>
<dbReference type="Proteomes" id="UP000095009">
    <property type="component" value="Unassembled WGS sequence"/>
</dbReference>
<organism evidence="3 4">
    <name type="scientific">Nadsonia fulvescens var. elongata DSM 6958</name>
    <dbReference type="NCBI Taxonomy" id="857566"/>
    <lineage>
        <taxon>Eukaryota</taxon>
        <taxon>Fungi</taxon>
        <taxon>Dikarya</taxon>
        <taxon>Ascomycota</taxon>
        <taxon>Saccharomycotina</taxon>
        <taxon>Dipodascomycetes</taxon>
        <taxon>Dipodascales</taxon>
        <taxon>Dipodascales incertae sedis</taxon>
        <taxon>Nadsonia</taxon>
    </lineage>
</organism>
<reference evidence="3 4" key="1">
    <citation type="journal article" date="2016" name="Proc. Natl. Acad. Sci. U.S.A.">
        <title>Comparative genomics of biotechnologically important yeasts.</title>
        <authorList>
            <person name="Riley R."/>
            <person name="Haridas S."/>
            <person name="Wolfe K.H."/>
            <person name="Lopes M.R."/>
            <person name="Hittinger C.T."/>
            <person name="Goeker M."/>
            <person name="Salamov A.A."/>
            <person name="Wisecaver J.H."/>
            <person name="Long T.M."/>
            <person name="Calvey C.H."/>
            <person name="Aerts A.L."/>
            <person name="Barry K.W."/>
            <person name="Choi C."/>
            <person name="Clum A."/>
            <person name="Coughlan A.Y."/>
            <person name="Deshpande S."/>
            <person name="Douglass A.P."/>
            <person name="Hanson S.J."/>
            <person name="Klenk H.-P."/>
            <person name="LaButti K.M."/>
            <person name="Lapidus A."/>
            <person name="Lindquist E.A."/>
            <person name="Lipzen A.M."/>
            <person name="Meier-Kolthoff J.P."/>
            <person name="Ohm R.A."/>
            <person name="Otillar R.P."/>
            <person name="Pangilinan J.L."/>
            <person name="Peng Y."/>
            <person name="Rokas A."/>
            <person name="Rosa C.A."/>
            <person name="Scheuner C."/>
            <person name="Sibirny A.A."/>
            <person name="Slot J.C."/>
            <person name="Stielow J.B."/>
            <person name="Sun H."/>
            <person name="Kurtzman C.P."/>
            <person name="Blackwell M."/>
            <person name="Grigoriev I.V."/>
            <person name="Jeffries T.W."/>
        </authorList>
    </citation>
    <scope>NUCLEOTIDE SEQUENCE [LARGE SCALE GENOMIC DNA]</scope>
    <source>
        <strain evidence="3 4">DSM 6958</strain>
    </source>
</reference>
<dbReference type="AlphaFoldDB" id="A0A1E3PD60"/>
<gene>
    <name evidence="3" type="ORF">NADFUDRAFT_53493</name>
</gene>
<accession>A0A1E3PD60</accession>
<evidence type="ECO:0000313" key="3">
    <source>
        <dbReference type="EMBL" id="ODQ63220.1"/>
    </source>
</evidence>
<protein>
    <submittedName>
        <fullName evidence="3">Uncharacterized protein</fullName>
    </submittedName>
</protein>
<sequence length="767" mass="86315">MPGWLNINPPVEDAANRTEETVPSTSGAFKFALGAFPTIFNGTPTISGSNGQEPLDEQDCGPKDISLDNSEVPISPLRHMSPPKPITDQILPQLLMGPSLPNKNVSFAPTKTVTVLESGPDISSSSDSVVFSAKKPDLVAPKRSIQSALFDKFTSVGLSTQLQQYLPYKTPNTTLVEKETQGDLTLDNDQMNQILNSTEFANSEHVTIPKSDFLEFVLVKNEIEATNEILEALLTKSSTQSEKNQSTNGAMNLYWKKQYDQLKLEVDRKLNHNIHLTSKDASSTLSSEQQIQNIHSEQKSLELAQAECLKSTELKGKLALEIETTTAVLQEYASLSREAQSLQSELLEERRRSELRLKQLQAERIKNSNNQRDAELTSKPSESNDRLKVNEYYDQIQDRDRTISHLNSKLVSMVSPSEHLKLQHELDQLKISHYNKISQIQQLEQQNRILTEQSATDRSNMVTALEFSNIKGQLIQANQRAQALQSQLADATAFFDNDRQKYINHVQSLEDQMTARHAQHQATLASRDRDITSLQLATQTDIANLRNTIEALHRDKLRLESELSSFRGDYTSLEMERMALEKVLHTKINDIDQLANTVESLKQEKRRNTATIAALIASGAKESKERNNHNINDYETVYGQQLPGSNILGSTTPAMPPPERVLKAHNAHAYHNHRHSSEAYKNYNDNLDYPKSSPRSPSIKDVTMANASIVDHDYTPIQQLPIPRQNPYYNHNLESIKNDPGRLEAARKRIRDRMRTGSDRGVPMSVN</sequence>
<feature type="coiled-coil region" evidence="1">
    <location>
        <begin position="542"/>
        <end position="611"/>
    </location>
</feature>
<name>A0A1E3PD60_9ASCO</name>
<proteinExistence type="predicted"/>
<dbReference type="OrthoDB" id="102442at2759"/>
<keyword evidence="4" id="KW-1185">Reference proteome</keyword>
<evidence type="ECO:0000256" key="1">
    <source>
        <dbReference type="SAM" id="Coils"/>
    </source>
</evidence>
<keyword evidence="1" id="KW-0175">Coiled coil</keyword>
<evidence type="ECO:0000256" key="2">
    <source>
        <dbReference type="SAM" id="MobiDB-lite"/>
    </source>
</evidence>
<feature type="region of interest" description="Disordered" evidence="2">
    <location>
        <begin position="362"/>
        <end position="385"/>
    </location>
</feature>